<dbReference type="Pfam" id="PF17267">
    <property type="entry name" value="DUF5333"/>
    <property type="match status" value="1"/>
</dbReference>
<accession>A0A1H2RXL9</accession>
<dbReference type="AlphaFoldDB" id="A0A1H2RXL9"/>
<feature type="chain" id="PRO_5011604117" description="UrcA family protein" evidence="1">
    <location>
        <begin position="24"/>
        <end position="135"/>
    </location>
</feature>
<evidence type="ECO:0000313" key="3">
    <source>
        <dbReference type="Proteomes" id="UP000199441"/>
    </source>
</evidence>
<dbReference type="OrthoDB" id="7859048at2"/>
<dbReference type="InterPro" id="IPR020349">
    <property type="entry name" value="Uncharacterised_14.7kDa"/>
</dbReference>
<organism evidence="2 3">
    <name type="scientific">Litoreibacter albidus</name>
    <dbReference type="NCBI Taxonomy" id="670155"/>
    <lineage>
        <taxon>Bacteria</taxon>
        <taxon>Pseudomonadati</taxon>
        <taxon>Pseudomonadota</taxon>
        <taxon>Alphaproteobacteria</taxon>
        <taxon>Rhodobacterales</taxon>
        <taxon>Roseobacteraceae</taxon>
        <taxon>Litoreibacter</taxon>
    </lineage>
</organism>
<dbReference type="EMBL" id="FNOI01000001">
    <property type="protein sequence ID" value="SDW24045.1"/>
    <property type="molecule type" value="Genomic_DNA"/>
</dbReference>
<reference evidence="3" key="1">
    <citation type="submission" date="2016-10" db="EMBL/GenBank/DDBJ databases">
        <authorList>
            <person name="Varghese N."/>
            <person name="Submissions S."/>
        </authorList>
    </citation>
    <scope>NUCLEOTIDE SEQUENCE [LARGE SCALE GENOMIC DNA]</scope>
    <source>
        <strain evidence="3">DSM 26922</strain>
    </source>
</reference>
<dbReference type="Proteomes" id="UP000199441">
    <property type="component" value="Unassembled WGS sequence"/>
</dbReference>
<evidence type="ECO:0008006" key="4">
    <source>
        <dbReference type="Google" id="ProtNLM"/>
    </source>
</evidence>
<protein>
    <recommendedName>
        <fullName evidence="4">UrcA family protein</fullName>
    </recommendedName>
</protein>
<keyword evidence="1" id="KW-0732">Signal</keyword>
<name>A0A1H2RXL9_9RHOB</name>
<keyword evidence="3" id="KW-1185">Reference proteome</keyword>
<proteinExistence type="predicted"/>
<dbReference type="STRING" id="670155.SAMN04488001_0635"/>
<evidence type="ECO:0000313" key="2">
    <source>
        <dbReference type="EMBL" id="SDW24045.1"/>
    </source>
</evidence>
<sequence length="135" mass="13738">MSSVVKFGPLAAAAVLAAAPVMADTRPMPDYFVSALVATSAAQALALSCPTISVDPVAVVNASEVLLSQLEADGFDANDPSADMESGEDRLSEAQAAFMDKHQLEGASGEAVCDAGRAEISQKTDIGALLVEVAQ</sequence>
<feature type="signal peptide" evidence="1">
    <location>
        <begin position="1"/>
        <end position="23"/>
    </location>
</feature>
<gene>
    <name evidence="2" type="ORF">SAMN04488001_0635</name>
</gene>
<evidence type="ECO:0000256" key="1">
    <source>
        <dbReference type="SAM" id="SignalP"/>
    </source>
</evidence>